<reference evidence="1" key="1">
    <citation type="submission" date="2021-03" db="EMBL/GenBank/DDBJ databases">
        <authorList>
            <consortium name="Genoscope - CEA"/>
            <person name="William W."/>
        </authorList>
    </citation>
    <scope>NUCLEOTIDE SEQUENCE</scope>
    <source>
        <strain evidence="1">Doubled-haploid Pahang</strain>
    </source>
</reference>
<dbReference type="AlphaFoldDB" id="A0A804JSL8"/>
<accession>A0A804JSL8</accession>
<dbReference type="EnsemblPlants" id="Ma07_t05790.1">
    <property type="protein sequence ID" value="Ma07_p05790.1"/>
    <property type="gene ID" value="Ma07_g05790"/>
</dbReference>
<name>A0A804JSL8_MUSAM</name>
<sequence>MRRRWMEFVRGGDDVDETFGAERGVCGRIHSLGEVPFDPAASPSLASRKTQLSSRRLRSLESLLLPPQREFARR</sequence>
<evidence type="ECO:0000313" key="2">
    <source>
        <dbReference type="EnsemblPlants" id="Ma07_p05790.1"/>
    </source>
</evidence>
<dbReference type="EMBL" id="HG996473">
    <property type="protein sequence ID" value="CAG1855736.1"/>
    <property type="molecule type" value="Genomic_DNA"/>
</dbReference>
<keyword evidence="3" id="KW-1185">Reference proteome</keyword>
<dbReference type="Gramene" id="Ma07_t05790.1">
    <property type="protein sequence ID" value="Ma07_p05790.1"/>
    <property type="gene ID" value="Ma07_g05790"/>
</dbReference>
<reference evidence="2" key="2">
    <citation type="submission" date="2021-05" db="UniProtKB">
        <authorList>
            <consortium name="EnsemblPlants"/>
        </authorList>
    </citation>
    <scope>IDENTIFICATION</scope>
    <source>
        <strain evidence="2">subsp. malaccensis</strain>
    </source>
</reference>
<gene>
    <name evidence="1" type="ORF">GSMUA_49020.1</name>
</gene>
<proteinExistence type="predicted"/>
<evidence type="ECO:0000313" key="1">
    <source>
        <dbReference type="EMBL" id="CAG1855736.1"/>
    </source>
</evidence>
<evidence type="ECO:0000313" key="3">
    <source>
        <dbReference type="Proteomes" id="UP000012960"/>
    </source>
</evidence>
<dbReference type="InParanoid" id="A0A804JSL8"/>
<protein>
    <submittedName>
        <fullName evidence="1">(wild Malaysian banana) hypothetical protein</fullName>
    </submittedName>
</protein>
<dbReference type="Proteomes" id="UP000012960">
    <property type="component" value="Unplaced"/>
</dbReference>
<organism evidence="2 3">
    <name type="scientific">Musa acuminata subsp. malaccensis</name>
    <name type="common">Wild banana</name>
    <name type="synonym">Musa malaccensis</name>
    <dbReference type="NCBI Taxonomy" id="214687"/>
    <lineage>
        <taxon>Eukaryota</taxon>
        <taxon>Viridiplantae</taxon>
        <taxon>Streptophyta</taxon>
        <taxon>Embryophyta</taxon>
        <taxon>Tracheophyta</taxon>
        <taxon>Spermatophyta</taxon>
        <taxon>Magnoliopsida</taxon>
        <taxon>Liliopsida</taxon>
        <taxon>Zingiberales</taxon>
        <taxon>Musaceae</taxon>
        <taxon>Musa</taxon>
    </lineage>
</organism>